<proteinExistence type="predicted"/>
<sequence>MLHCERYHERADALASNDTIENGSSIDKSDIITALRENIHSKDFNENDEGYSLFPLPSYAARREKHEKNP</sequence>
<name>A0A0B6ZUV0_9EUPU</name>
<organism evidence="1">
    <name type="scientific">Arion vulgaris</name>
    <dbReference type="NCBI Taxonomy" id="1028688"/>
    <lineage>
        <taxon>Eukaryota</taxon>
        <taxon>Metazoa</taxon>
        <taxon>Spiralia</taxon>
        <taxon>Lophotrochozoa</taxon>
        <taxon>Mollusca</taxon>
        <taxon>Gastropoda</taxon>
        <taxon>Heterobranchia</taxon>
        <taxon>Euthyneura</taxon>
        <taxon>Panpulmonata</taxon>
        <taxon>Eupulmonata</taxon>
        <taxon>Stylommatophora</taxon>
        <taxon>Helicina</taxon>
        <taxon>Arionoidea</taxon>
        <taxon>Arionidae</taxon>
        <taxon>Arion</taxon>
    </lineage>
</organism>
<reference evidence="1" key="1">
    <citation type="submission" date="2014-12" db="EMBL/GenBank/DDBJ databases">
        <title>Insight into the proteome of Arion vulgaris.</title>
        <authorList>
            <person name="Aradska J."/>
            <person name="Bulat T."/>
            <person name="Smidak R."/>
            <person name="Sarate P."/>
            <person name="Gangsoo J."/>
            <person name="Sialana F."/>
            <person name="Bilban M."/>
            <person name="Lubec G."/>
        </authorList>
    </citation>
    <scope>NUCLEOTIDE SEQUENCE</scope>
    <source>
        <tissue evidence="1">Skin</tissue>
    </source>
</reference>
<gene>
    <name evidence="1" type="primary">ORF82036</name>
</gene>
<accession>A0A0B6ZUV0</accession>
<dbReference type="EMBL" id="HACG01025488">
    <property type="protein sequence ID" value="CEK72353.1"/>
    <property type="molecule type" value="Transcribed_RNA"/>
</dbReference>
<dbReference type="AlphaFoldDB" id="A0A0B6ZUV0"/>
<feature type="non-terminal residue" evidence="1">
    <location>
        <position position="70"/>
    </location>
</feature>
<protein>
    <submittedName>
        <fullName evidence="1">Uncharacterized protein</fullName>
    </submittedName>
</protein>
<evidence type="ECO:0000313" key="1">
    <source>
        <dbReference type="EMBL" id="CEK72353.1"/>
    </source>
</evidence>